<dbReference type="Pfam" id="PF12728">
    <property type="entry name" value="HTH_17"/>
    <property type="match status" value="1"/>
</dbReference>
<proteinExistence type="predicted"/>
<feature type="domain" description="Helix-turn-helix" evidence="1">
    <location>
        <begin position="83"/>
        <end position="131"/>
    </location>
</feature>
<reference evidence="2" key="1">
    <citation type="submission" date="2020-05" db="EMBL/GenBank/DDBJ databases">
        <authorList>
            <person name="Chiriac C."/>
            <person name="Salcher M."/>
            <person name="Ghai R."/>
            <person name="Kavagutti S V."/>
        </authorList>
    </citation>
    <scope>NUCLEOTIDE SEQUENCE</scope>
</reference>
<name>A0A6J7PGN7_9ZZZZ</name>
<dbReference type="GO" id="GO:0003677">
    <property type="term" value="F:DNA binding"/>
    <property type="evidence" value="ECO:0007669"/>
    <property type="project" value="InterPro"/>
</dbReference>
<dbReference type="EMBL" id="CAFBPD010000063">
    <property type="protein sequence ID" value="CAB5003605.1"/>
    <property type="molecule type" value="Genomic_DNA"/>
</dbReference>
<evidence type="ECO:0000313" key="2">
    <source>
        <dbReference type="EMBL" id="CAB5003605.1"/>
    </source>
</evidence>
<dbReference type="InterPro" id="IPR010093">
    <property type="entry name" value="SinI_DNA-bd"/>
</dbReference>
<evidence type="ECO:0000259" key="1">
    <source>
        <dbReference type="Pfam" id="PF12728"/>
    </source>
</evidence>
<dbReference type="InterPro" id="IPR009061">
    <property type="entry name" value="DNA-bd_dom_put_sf"/>
</dbReference>
<dbReference type="AlphaFoldDB" id="A0A6J7PGN7"/>
<accession>A0A6J7PGN7</accession>
<organism evidence="2">
    <name type="scientific">freshwater metagenome</name>
    <dbReference type="NCBI Taxonomy" id="449393"/>
    <lineage>
        <taxon>unclassified sequences</taxon>
        <taxon>metagenomes</taxon>
        <taxon>ecological metagenomes</taxon>
    </lineage>
</organism>
<dbReference type="NCBIfam" id="TIGR01764">
    <property type="entry name" value="excise"/>
    <property type="match status" value="1"/>
</dbReference>
<protein>
    <submittedName>
        <fullName evidence="2">Unannotated protein</fullName>
    </submittedName>
</protein>
<dbReference type="SUPFAM" id="SSF46955">
    <property type="entry name" value="Putative DNA-binding domain"/>
    <property type="match status" value="1"/>
</dbReference>
<sequence length="170" mass="18911">MSQTLAEETYLPEDRSQLAAVHDFLAAHEQKHGSVPVARYLLVGADQGDQVELPEELHRVLVQVVESLQAGLAVTVAPQTMRLTTQQAADLLGISRPTLVSLVESGAIPFERQSSHRKLLLSDVLKYRETRKAAQYEALGAIYDNEDESPEEMLHRMSEARRVVAARRAK</sequence>
<gene>
    <name evidence="2" type="ORF">UFOPK4061_00467</name>
</gene>
<dbReference type="InterPro" id="IPR041657">
    <property type="entry name" value="HTH_17"/>
</dbReference>